<dbReference type="RefSeq" id="WP_154446220.1">
    <property type="nucleotide sequence ID" value="NZ_WIND01000005.1"/>
</dbReference>
<evidence type="ECO:0000313" key="1">
    <source>
        <dbReference type="EMBL" id="MSU89734.1"/>
    </source>
</evidence>
<gene>
    <name evidence="1" type="ORF">GE300_08895</name>
</gene>
<protein>
    <recommendedName>
        <fullName evidence="3">Lipoprotein</fullName>
    </recommendedName>
</protein>
<sequence>MHKPLLLVAFLGLAACTQQSQEEYATVAGSRLAISAEMTPGVIDAKFVLRINGAPVINDRTEPFGGTSQNFSGSYDGRPVSARVTAVSKMFSAYTMVDVFIDGQLVETLTI</sequence>
<keyword evidence="2" id="KW-1185">Reference proteome</keyword>
<dbReference type="EMBL" id="WIND01000005">
    <property type="protein sequence ID" value="MSU89734.1"/>
    <property type="molecule type" value="Genomic_DNA"/>
</dbReference>
<dbReference type="AlphaFoldDB" id="A0A6L5Z174"/>
<dbReference type="PROSITE" id="PS51257">
    <property type="entry name" value="PROKAR_LIPOPROTEIN"/>
    <property type="match status" value="1"/>
</dbReference>
<accession>A0A6L5Z174</accession>
<comment type="caution">
    <text evidence="1">The sequence shown here is derived from an EMBL/GenBank/DDBJ whole genome shotgun (WGS) entry which is preliminary data.</text>
</comment>
<evidence type="ECO:0000313" key="2">
    <source>
        <dbReference type="Proteomes" id="UP000474957"/>
    </source>
</evidence>
<evidence type="ECO:0008006" key="3">
    <source>
        <dbReference type="Google" id="ProtNLM"/>
    </source>
</evidence>
<organism evidence="1 2">
    <name type="scientific">Halovulum marinum</name>
    <dbReference type="NCBI Taxonomy" id="2662447"/>
    <lineage>
        <taxon>Bacteria</taxon>
        <taxon>Pseudomonadati</taxon>
        <taxon>Pseudomonadota</taxon>
        <taxon>Alphaproteobacteria</taxon>
        <taxon>Rhodobacterales</taxon>
        <taxon>Paracoccaceae</taxon>
        <taxon>Halovulum</taxon>
    </lineage>
</organism>
<dbReference type="Proteomes" id="UP000474957">
    <property type="component" value="Unassembled WGS sequence"/>
</dbReference>
<reference evidence="1 2" key="1">
    <citation type="submission" date="2019-10" db="EMBL/GenBank/DDBJ databases">
        <title>Cognatihalovulum marinum gen. nov. sp. nov., a new member of the family Rhodobacteraceae isolated from deep seawater of the Northwest Indian Ocean.</title>
        <authorList>
            <person name="Ruan C."/>
            <person name="Wang J."/>
            <person name="Zheng X."/>
            <person name="Song L."/>
            <person name="Zhu Y."/>
            <person name="Huang Y."/>
            <person name="Lu Z."/>
            <person name="Du W."/>
            <person name="Huang L."/>
            <person name="Dai X."/>
        </authorList>
    </citation>
    <scope>NUCLEOTIDE SEQUENCE [LARGE SCALE GENOMIC DNA]</scope>
    <source>
        <strain evidence="1 2">2CG4</strain>
    </source>
</reference>
<proteinExistence type="predicted"/>
<name>A0A6L5Z174_9RHOB</name>